<keyword evidence="6" id="KW-0472">Membrane</keyword>
<comment type="caution">
    <text evidence="8">The sequence shown here is derived from an EMBL/GenBank/DDBJ whole genome shotgun (WGS) entry which is preliminary data.</text>
</comment>
<evidence type="ECO:0000256" key="5">
    <source>
        <dbReference type="ARBA" id="ARBA00023316"/>
    </source>
</evidence>
<dbReference type="GO" id="GO:0009254">
    <property type="term" value="P:peptidoglycan turnover"/>
    <property type="evidence" value="ECO:0007669"/>
    <property type="project" value="TreeGrafter"/>
</dbReference>
<dbReference type="GO" id="GO:0019867">
    <property type="term" value="C:outer membrane"/>
    <property type="evidence" value="ECO:0007669"/>
    <property type="project" value="TreeGrafter"/>
</dbReference>
<sequence length="283" mass="31835">MPWPLLCTPVRYAVRILSSLVAAAMKLFPLLLSILLLAGCASGPRMDTRHPSVNYDNRVQFVILHYTSANMENSLRLLTHGQVSSHYLIGDDKQATLYKLVDESQRAWHAGESEWLGRTWLNSSSIGIEIVNPGFRETPTGRVWYPYSEAQIQALIVLLKDIVKRNRIEPHNVIGHSDIAPLRKQDPGPLMPWKRLAAEGLGVWPDEQAVARQQAAYAEQLPSITWFQQQLARLGYTTPQNGELDVATRHVLAAFQMHFRPARFDGQPDAQSAAILQVLNQSR</sequence>
<dbReference type="Gene3D" id="1.10.101.10">
    <property type="entry name" value="PGBD-like superfamily/PGBD"/>
    <property type="match status" value="1"/>
</dbReference>
<dbReference type="PANTHER" id="PTHR30417:SF1">
    <property type="entry name" value="N-ACETYLMURAMOYL-L-ALANINE AMIDASE AMID"/>
    <property type="match status" value="1"/>
</dbReference>
<dbReference type="STRING" id="226910.UCMB321_0026"/>
<evidence type="ECO:0000313" key="8">
    <source>
        <dbReference type="EMBL" id="KIH86153.1"/>
    </source>
</evidence>
<dbReference type="InterPro" id="IPR036365">
    <property type="entry name" value="PGBD-like_sf"/>
</dbReference>
<dbReference type="InterPro" id="IPR036505">
    <property type="entry name" value="Amidase/PGRP_sf"/>
</dbReference>
<evidence type="ECO:0000259" key="7">
    <source>
        <dbReference type="SMART" id="SM00644"/>
    </source>
</evidence>
<evidence type="ECO:0000256" key="2">
    <source>
        <dbReference type="ARBA" id="ARBA00007553"/>
    </source>
</evidence>
<dbReference type="Proteomes" id="UP000031535">
    <property type="component" value="Unassembled WGS sequence"/>
</dbReference>
<keyword evidence="9" id="KW-1185">Reference proteome</keyword>
<protein>
    <recommendedName>
        <fullName evidence="3">N-acetylmuramoyl-L-alanine amidase</fullName>
        <ecNumber evidence="3">3.5.1.28</ecNumber>
    </recommendedName>
</protein>
<gene>
    <name evidence="8" type="ORF">UCMB321_0026</name>
</gene>
<keyword evidence="6" id="KW-0812">Transmembrane</keyword>
<dbReference type="PATRIC" id="fig|226910.6.peg.26"/>
<accession>A0A0C2F564</accession>
<dbReference type="FunFam" id="3.40.80.10:FF:000003">
    <property type="entry name" value="N-acetylmuramoyl-L-alanine amidase"/>
    <property type="match status" value="1"/>
</dbReference>
<reference evidence="8 9" key="1">
    <citation type="submission" date="2015-01" db="EMBL/GenBank/DDBJ databases">
        <title>Complete genome of Pseudomonas batumici UCM B-321 producer of the batumin antibiotic with strong antistaphilococcal and potential anticancer activity.</title>
        <authorList>
            <person name="Klochko V.V."/>
            <person name="Zelena L.B."/>
            <person name="Elena K.A."/>
            <person name="Reva O.N."/>
        </authorList>
    </citation>
    <scope>NUCLEOTIDE SEQUENCE [LARGE SCALE GENOMIC DNA]</scope>
    <source>
        <strain evidence="8 9">UCM B-321</strain>
    </source>
</reference>
<dbReference type="GO" id="GO:0071555">
    <property type="term" value="P:cell wall organization"/>
    <property type="evidence" value="ECO:0007669"/>
    <property type="project" value="UniProtKB-KW"/>
</dbReference>
<evidence type="ECO:0000256" key="6">
    <source>
        <dbReference type="SAM" id="Phobius"/>
    </source>
</evidence>
<comment type="similarity">
    <text evidence="2">Belongs to the N-acetylmuramoyl-L-alanine amidase 2 family.</text>
</comment>
<evidence type="ECO:0000256" key="4">
    <source>
        <dbReference type="ARBA" id="ARBA00022801"/>
    </source>
</evidence>
<dbReference type="InterPro" id="IPR002477">
    <property type="entry name" value="Peptidoglycan-bd-like"/>
</dbReference>
<feature type="transmembrane region" description="Helical" evidence="6">
    <location>
        <begin position="12"/>
        <end position="39"/>
    </location>
</feature>
<dbReference type="InterPro" id="IPR036366">
    <property type="entry name" value="PGBDSf"/>
</dbReference>
<dbReference type="PANTHER" id="PTHR30417">
    <property type="entry name" value="N-ACETYLMURAMOYL-L-ALANINE AMIDASE AMID"/>
    <property type="match status" value="1"/>
</dbReference>
<dbReference type="InterPro" id="IPR051206">
    <property type="entry name" value="NAMLAA_amidase_2"/>
</dbReference>
<dbReference type="Pfam" id="PF01471">
    <property type="entry name" value="PG_binding_1"/>
    <property type="match status" value="1"/>
</dbReference>
<proteinExistence type="inferred from homology"/>
<dbReference type="GO" id="GO:0009253">
    <property type="term" value="P:peptidoglycan catabolic process"/>
    <property type="evidence" value="ECO:0007669"/>
    <property type="project" value="InterPro"/>
</dbReference>
<evidence type="ECO:0000256" key="1">
    <source>
        <dbReference type="ARBA" id="ARBA00001561"/>
    </source>
</evidence>
<evidence type="ECO:0000256" key="3">
    <source>
        <dbReference type="ARBA" id="ARBA00011901"/>
    </source>
</evidence>
<keyword evidence="4" id="KW-0378">Hydrolase</keyword>
<dbReference type="EMBL" id="JXDG01000001">
    <property type="protein sequence ID" value="KIH86153.1"/>
    <property type="molecule type" value="Genomic_DNA"/>
</dbReference>
<dbReference type="EC" id="3.5.1.28" evidence="3"/>
<name>A0A0C2F564_9PSED</name>
<keyword evidence="6" id="KW-1133">Transmembrane helix</keyword>
<dbReference type="AlphaFoldDB" id="A0A0C2F564"/>
<dbReference type="Gene3D" id="3.40.80.10">
    <property type="entry name" value="Peptidoglycan recognition protein-like"/>
    <property type="match status" value="1"/>
</dbReference>
<dbReference type="SUPFAM" id="SSF47090">
    <property type="entry name" value="PGBD-like"/>
    <property type="match status" value="1"/>
</dbReference>
<dbReference type="Pfam" id="PF01510">
    <property type="entry name" value="Amidase_2"/>
    <property type="match status" value="1"/>
</dbReference>
<comment type="catalytic activity">
    <reaction evidence="1">
        <text>Hydrolyzes the link between N-acetylmuramoyl residues and L-amino acid residues in certain cell-wall glycopeptides.</text>
        <dbReference type="EC" id="3.5.1.28"/>
    </reaction>
</comment>
<keyword evidence="5" id="KW-0961">Cell wall biogenesis/degradation</keyword>
<feature type="domain" description="N-acetylmuramoyl-L-alanine amidase" evidence="7">
    <location>
        <begin position="48"/>
        <end position="188"/>
    </location>
</feature>
<dbReference type="InterPro" id="IPR002502">
    <property type="entry name" value="Amidase_domain"/>
</dbReference>
<organism evidence="8 9">
    <name type="scientific">Pseudomonas batumici</name>
    <dbReference type="NCBI Taxonomy" id="226910"/>
    <lineage>
        <taxon>Bacteria</taxon>
        <taxon>Pseudomonadati</taxon>
        <taxon>Pseudomonadota</taxon>
        <taxon>Gammaproteobacteria</taxon>
        <taxon>Pseudomonadales</taxon>
        <taxon>Pseudomonadaceae</taxon>
        <taxon>Pseudomonas</taxon>
    </lineage>
</organism>
<dbReference type="SUPFAM" id="SSF55846">
    <property type="entry name" value="N-acetylmuramoyl-L-alanine amidase-like"/>
    <property type="match status" value="1"/>
</dbReference>
<evidence type="ECO:0000313" key="9">
    <source>
        <dbReference type="Proteomes" id="UP000031535"/>
    </source>
</evidence>
<dbReference type="GO" id="GO:0008745">
    <property type="term" value="F:N-acetylmuramoyl-L-alanine amidase activity"/>
    <property type="evidence" value="ECO:0007669"/>
    <property type="project" value="UniProtKB-EC"/>
</dbReference>
<dbReference type="CDD" id="cd06583">
    <property type="entry name" value="PGRP"/>
    <property type="match status" value="1"/>
</dbReference>
<dbReference type="SMART" id="SM00644">
    <property type="entry name" value="Ami_2"/>
    <property type="match status" value="1"/>
</dbReference>